<dbReference type="AlphaFoldDB" id="A0A8H8RGZ9"/>
<name>A0A8H8RGZ9_9HELO</name>
<dbReference type="EMBL" id="QGMI01001004">
    <property type="protein sequence ID" value="TVY35252.1"/>
    <property type="molecule type" value="Genomic_DNA"/>
</dbReference>
<organism evidence="1 2">
    <name type="scientific">Lachnellula occidentalis</name>
    <dbReference type="NCBI Taxonomy" id="215460"/>
    <lineage>
        <taxon>Eukaryota</taxon>
        <taxon>Fungi</taxon>
        <taxon>Dikarya</taxon>
        <taxon>Ascomycota</taxon>
        <taxon>Pezizomycotina</taxon>
        <taxon>Leotiomycetes</taxon>
        <taxon>Helotiales</taxon>
        <taxon>Lachnaceae</taxon>
        <taxon>Lachnellula</taxon>
    </lineage>
</organism>
<proteinExistence type="predicted"/>
<reference evidence="1 2" key="1">
    <citation type="submission" date="2018-05" db="EMBL/GenBank/DDBJ databases">
        <title>Genome sequencing and assembly of the regulated plant pathogen Lachnellula willkommii and related sister species for the development of diagnostic species identification markers.</title>
        <authorList>
            <person name="Giroux E."/>
            <person name="Bilodeau G."/>
        </authorList>
    </citation>
    <scope>NUCLEOTIDE SEQUENCE [LARGE SCALE GENOMIC DNA]</scope>
    <source>
        <strain evidence="1 2">CBS 160.35</strain>
    </source>
</reference>
<dbReference type="OrthoDB" id="2141239at2759"/>
<protein>
    <submittedName>
        <fullName evidence="1">Uncharacterized protein</fullName>
    </submittedName>
</protein>
<accession>A0A8H8RGZ9</accession>
<evidence type="ECO:0000313" key="1">
    <source>
        <dbReference type="EMBL" id="TVY35252.1"/>
    </source>
</evidence>
<comment type="caution">
    <text evidence="1">The sequence shown here is derived from an EMBL/GenBank/DDBJ whole genome shotgun (WGS) entry which is preliminary data.</text>
</comment>
<sequence length="213" mass="21904">MSSILTSVSSILGKWGQSSQSGSRGIDVVSSSSQVFELLSESSITGLHIHNILRLYPSTCNQDHLASTRSTKMYSKTPLLVLLSAMAASASTLPVFARACNATIAATGNATASTATGGADFGTCTPTMDFQFGRAGRKATEGTFLPTDAVVAQGQQDALNPNIITNRICDQLTNVCAANQAAKDLCTAAKATVAGLGTKDATTATAFNNALGF</sequence>
<evidence type="ECO:0000313" key="2">
    <source>
        <dbReference type="Proteomes" id="UP000443090"/>
    </source>
</evidence>
<dbReference type="Proteomes" id="UP000443090">
    <property type="component" value="Unassembled WGS sequence"/>
</dbReference>
<keyword evidence="2" id="KW-1185">Reference proteome</keyword>
<gene>
    <name evidence="1" type="ORF">LOCC1_G008817</name>
</gene>